<evidence type="ECO:0000256" key="5">
    <source>
        <dbReference type="ARBA" id="ARBA00022692"/>
    </source>
</evidence>
<reference evidence="12" key="1">
    <citation type="submission" date="2017-02" db="EMBL/GenBank/DDBJ databases">
        <authorList>
            <person name="Varghese N."/>
            <person name="Submissions S."/>
        </authorList>
    </citation>
    <scope>NUCLEOTIDE SEQUENCE [LARGE SCALE GENOMIC DNA]</scope>
    <source>
        <strain evidence="12">ATCC 25662</strain>
    </source>
</reference>
<feature type="transmembrane region" description="Helical" evidence="9">
    <location>
        <begin position="140"/>
        <end position="160"/>
    </location>
</feature>
<evidence type="ECO:0000256" key="8">
    <source>
        <dbReference type="PIRNR" id="PIRNR006351"/>
    </source>
</evidence>
<dbReference type="GO" id="GO:0008982">
    <property type="term" value="F:protein-N(PI)-phosphohistidine-sugar phosphotransferase activity"/>
    <property type="evidence" value="ECO:0007669"/>
    <property type="project" value="UniProtKB-UniRule"/>
</dbReference>
<evidence type="ECO:0000256" key="4">
    <source>
        <dbReference type="ARBA" id="ARBA00022597"/>
    </source>
</evidence>
<feature type="domain" description="PTS EIIC type-3" evidence="10">
    <location>
        <begin position="8"/>
        <end position="417"/>
    </location>
</feature>
<keyword evidence="7 8" id="KW-0472">Membrane</keyword>
<comment type="subcellular location">
    <subcellularLocation>
        <location evidence="1">Cell membrane</location>
        <topology evidence="1">Multi-pass membrane protein</topology>
    </subcellularLocation>
</comment>
<keyword evidence="2 8" id="KW-0813">Transport</keyword>
<dbReference type="Proteomes" id="UP000243297">
    <property type="component" value="Unassembled WGS sequence"/>
</dbReference>
<dbReference type="STRING" id="118967.SAMN02745191_0387"/>
<feature type="transmembrane region" description="Helical" evidence="9">
    <location>
        <begin position="291"/>
        <end position="311"/>
    </location>
</feature>
<dbReference type="AlphaFoldDB" id="A0A1T4K840"/>
<evidence type="ECO:0000256" key="2">
    <source>
        <dbReference type="ARBA" id="ARBA00022448"/>
    </source>
</evidence>
<feature type="transmembrane region" description="Helical" evidence="9">
    <location>
        <begin position="31"/>
        <end position="52"/>
    </location>
</feature>
<dbReference type="InterPro" id="IPR051088">
    <property type="entry name" value="PTS_Sugar-EIIC/EIIB"/>
</dbReference>
<dbReference type="NCBIfam" id="TIGR00410">
    <property type="entry name" value="lacE"/>
    <property type="match status" value="1"/>
</dbReference>
<evidence type="ECO:0000256" key="9">
    <source>
        <dbReference type="SAM" id="Phobius"/>
    </source>
</evidence>
<name>A0A1T4K840_9FIRM</name>
<dbReference type="Pfam" id="PF02378">
    <property type="entry name" value="PTS_EIIC"/>
    <property type="match status" value="1"/>
</dbReference>
<evidence type="ECO:0000256" key="6">
    <source>
        <dbReference type="ARBA" id="ARBA00022989"/>
    </source>
</evidence>
<proteinExistence type="predicted"/>
<keyword evidence="4 8" id="KW-0762">Sugar transport</keyword>
<accession>A0A1T4K840</accession>
<evidence type="ECO:0000256" key="3">
    <source>
        <dbReference type="ARBA" id="ARBA00022475"/>
    </source>
</evidence>
<feature type="transmembrane region" description="Helical" evidence="9">
    <location>
        <begin position="251"/>
        <end position="271"/>
    </location>
</feature>
<dbReference type="EMBL" id="FUWY01000001">
    <property type="protein sequence ID" value="SJZ38592.1"/>
    <property type="molecule type" value="Genomic_DNA"/>
</dbReference>
<dbReference type="PANTHER" id="PTHR33989:SF4">
    <property type="entry name" value="PTS SYSTEM N,N'-DIACETYLCHITOBIOSE-SPECIFIC EIIC COMPONENT"/>
    <property type="match status" value="1"/>
</dbReference>
<keyword evidence="6 9" id="KW-1133">Transmembrane helix</keyword>
<dbReference type="GO" id="GO:1902815">
    <property type="term" value="P:N,N'-diacetylchitobiose import"/>
    <property type="evidence" value="ECO:0007669"/>
    <property type="project" value="TreeGrafter"/>
</dbReference>
<evidence type="ECO:0000256" key="7">
    <source>
        <dbReference type="ARBA" id="ARBA00023136"/>
    </source>
</evidence>
<organism evidence="11 12">
    <name type="scientific">Anaerorhabdus furcosa</name>
    <dbReference type="NCBI Taxonomy" id="118967"/>
    <lineage>
        <taxon>Bacteria</taxon>
        <taxon>Bacillati</taxon>
        <taxon>Bacillota</taxon>
        <taxon>Erysipelotrichia</taxon>
        <taxon>Erysipelotrichales</taxon>
        <taxon>Erysipelotrichaceae</taxon>
        <taxon>Anaerorhabdus</taxon>
    </lineage>
</organism>
<dbReference type="PANTHER" id="PTHR33989">
    <property type="match status" value="1"/>
</dbReference>
<dbReference type="PIRSF" id="PIRSF006351">
    <property type="entry name" value="PTS_EIIC-Cellobiose"/>
    <property type="match status" value="1"/>
</dbReference>
<dbReference type="InterPro" id="IPR004501">
    <property type="entry name" value="PTS_EIIC_3"/>
</dbReference>
<dbReference type="RefSeq" id="WP_078710831.1">
    <property type="nucleotide sequence ID" value="NZ_FUWY01000001.1"/>
</dbReference>
<protein>
    <recommendedName>
        <fullName evidence="8">Permease IIC component</fullName>
    </recommendedName>
</protein>
<keyword evidence="5 9" id="KW-0812">Transmembrane</keyword>
<feature type="transmembrane region" description="Helical" evidence="9">
    <location>
        <begin position="374"/>
        <end position="391"/>
    </location>
</feature>
<feature type="transmembrane region" description="Helical" evidence="9">
    <location>
        <begin position="221"/>
        <end position="244"/>
    </location>
</feature>
<keyword evidence="3 8" id="KW-1003">Cell membrane</keyword>
<feature type="transmembrane region" description="Helical" evidence="9">
    <location>
        <begin position="78"/>
        <end position="97"/>
    </location>
</feature>
<dbReference type="GO" id="GO:0009401">
    <property type="term" value="P:phosphoenolpyruvate-dependent sugar phosphotransferase system"/>
    <property type="evidence" value="ECO:0007669"/>
    <property type="project" value="InterPro"/>
</dbReference>
<feature type="transmembrane region" description="Helical" evidence="9">
    <location>
        <begin position="397"/>
        <end position="418"/>
    </location>
</feature>
<dbReference type="GO" id="GO:0005886">
    <property type="term" value="C:plasma membrane"/>
    <property type="evidence" value="ECO:0007669"/>
    <property type="project" value="UniProtKB-SubCell"/>
</dbReference>
<evidence type="ECO:0000259" key="10">
    <source>
        <dbReference type="PROSITE" id="PS51105"/>
    </source>
</evidence>
<dbReference type="PROSITE" id="PS51105">
    <property type="entry name" value="PTS_EIIC_TYPE_3"/>
    <property type="match status" value="1"/>
</dbReference>
<sequence>MNGLVNWMERNFVPIAAKIGSQRHLVAVRDAFISIMPITMAGAIASLINVFVRDLPNMWKMTDFVTAMAPVIGVNGNVWWGTTVILAIAFVIALGYNLSKSYDVNPLGGGLVALSAFLVTTRQSQVDAGWGYFHWGEFGASALFSALFIGLVATMIYVFLMKKNIIIKMPDVVPPAVSKAFAAIIPGTIAIYIFGIVAYLFSTFVGMAFNDWVFKVIQGPFINLVQGLPAVLILTFVVQLFWFFGLHGTNVLAPVLDGAWLTALLENNTAYMAGTAVDKLPYLWTRGSFDAFAWMGGAGCTIALVIALLIFSKREDEKAVAKVSAPMGIFNINEPVAFGLPIVLNAVYLIPWLIITPILVTIAYLFTQFGIIPPVFIQVPWIVPPVFYAFLATGGNIVAAGVALLNLVIAIFLWSIFVKVANTIKPSQE</sequence>
<evidence type="ECO:0000313" key="11">
    <source>
        <dbReference type="EMBL" id="SJZ38592.1"/>
    </source>
</evidence>
<dbReference type="InterPro" id="IPR004796">
    <property type="entry name" value="PTS_IIC_cello"/>
</dbReference>
<dbReference type="OrthoDB" id="1550290at2"/>
<dbReference type="InterPro" id="IPR003352">
    <property type="entry name" value="PTS_EIIC"/>
</dbReference>
<evidence type="ECO:0000256" key="1">
    <source>
        <dbReference type="ARBA" id="ARBA00004651"/>
    </source>
</evidence>
<keyword evidence="12" id="KW-1185">Reference proteome</keyword>
<gene>
    <name evidence="11" type="ORF">SAMN02745191_0387</name>
</gene>
<feature type="transmembrane region" description="Helical" evidence="9">
    <location>
        <begin position="180"/>
        <end position="201"/>
    </location>
</feature>
<comment type="function">
    <text evidence="8">The phosphoenolpyruvate-dependent sugar phosphotransferase system (PTS), a major carbohydrate active -transport system, catalyzes the phosphorylation of incoming sugar substrates concomitant with their translocation across the cell membrane.</text>
</comment>
<evidence type="ECO:0000313" key="12">
    <source>
        <dbReference type="Proteomes" id="UP000243297"/>
    </source>
</evidence>